<evidence type="ECO:0000259" key="3">
    <source>
        <dbReference type="PROSITE" id="PS51841"/>
    </source>
</evidence>
<dbReference type="InterPro" id="IPR047971">
    <property type="entry name" value="ExeM-like"/>
</dbReference>
<dbReference type="NCBIfam" id="NF033681">
    <property type="entry name" value="ExeM_NucH_DNase"/>
    <property type="match status" value="1"/>
</dbReference>
<organism evidence="4 5">
    <name type="scientific">Nocardioides aquiterrae</name>
    <dbReference type="NCBI Taxonomy" id="203799"/>
    <lineage>
        <taxon>Bacteria</taxon>
        <taxon>Bacillati</taxon>
        <taxon>Actinomycetota</taxon>
        <taxon>Actinomycetes</taxon>
        <taxon>Propionibacteriales</taxon>
        <taxon>Nocardioidaceae</taxon>
        <taxon>Nocardioides</taxon>
    </lineage>
</organism>
<dbReference type="PROSITE" id="PS51841">
    <property type="entry name" value="LTD"/>
    <property type="match status" value="1"/>
</dbReference>
<dbReference type="Pfam" id="PF00932">
    <property type="entry name" value="LTD"/>
    <property type="match status" value="1"/>
</dbReference>
<name>A0ABP4F3C9_9ACTN</name>
<dbReference type="Proteomes" id="UP001499979">
    <property type="component" value="Unassembled WGS sequence"/>
</dbReference>
<dbReference type="Gene3D" id="2.60.40.10">
    <property type="entry name" value="Immunoglobulins"/>
    <property type="match status" value="1"/>
</dbReference>
<dbReference type="PANTHER" id="PTHR42834:SF1">
    <property type="entry name" value="ENDONUCLEASE_EXONUCLEASE_PHOSPHATASE FAMILY PROTEIN (AFU_ORTHOLOGUE AFUA_3G09210)"/>
    <property type="match status" value="1"/>
</dbReference>
<keyword evidence="2" id="KW-0732">Signal</keyword>
<evidence type="ECO:0000256" key="1">
    <source>
        <dbReference type="SAM" id="MobiDB-lite"/>
    </source>
</evidence>
<dbReference type="InterPro" id="IPR032109">
    <property type="entry name" value="Big_3_5"/>
</dbReference>
<feature type="chain" id="PRO_5046177961" description="LTD domain-containing protein" evidence="2">
    <location>
        <begin position="35"/>
        <end position="932"/>
    </location>
</feature>
<dbReference type="Gene3D" id="3.60.10.10">
    <property type="entry name" value="Endonuclease/exonuclease/phosphatase"/>
    <property type="match status" value="1"/>
</dbReference>
<gene>
    <name evidence="4" type="ORF">GCM10009606_31140</name>
</gene>
<dbReference type="InterPro" id="IPR013783">
    <property type="entry name" value="Ig-like_fold"/>
</dbReference>
<keyword evidence="5" id="KW-1185">Reference proteome</keyword>
<evidence type="ECO:0000256" key="2">
    <source>
        <dbReference type="SAM" id="SignalP"/>
    </source>
</evidence>
<feature type="region of interest" description="Disordered" evidence="1">
    <location>
        <begin position="172"/>
        <end position="216"/>
    </location>
</feature>
<dbReference type="CDD" id="cd04486">
    <property type="entry name" value="YhcR_OBF_like"/>
    <property type="match status" value="1"/>
</dbReference>
<evidence type="ECO:0000313" key="5">
    <source>
        <dbReference type="Proteomes" id="UP001499979"/>
    </source>
</evidence>
<comment type="caution">
    <text evidence="4">The sequence shown here is derived from an EMBL/GenBank/DDBJ whole genome shotgun (WGS) entry which is preliminary data.</text>
</comment>
<dbReference type="RefSeq" id="WP_343908498.1">
    <property type="nucleotide sequence ID" value="NZ_BAAAJE010000015.1"/>
</dbReference>
<protein>
    <recommendedName>
        <fullName evidence="3">LTD domain-containing protein</fullName>
    </recommendedName>
</protein>
<accession>A0ABP4F3C9</accession>
<reference evidence="5" key="1">
    <citation type="journal article" date="2019" name="Int. J. Syst. Evol. Microbiol.">
        <title>The Global Catalogue of Microorganisms (GCM) 10K type strain sequencing project: providing services to taxonomists for standard genome sequencing and annotation.</title>
        <authorList>
            <consortium name="The Broad Institute Genomics Platform"/>
            <consortium name="The Broad Institute Genome Sequencing Center for Infectious Disease"/>
            <person name="Wu L."/>
            <person name="Ma J."/>
        </authorList>
    </citation>
    <scope>NUCLEOTIDE SEQUENCE [LARGE SCALE GENOMIC DNA]</scope>
    <source>
        <strain evidence="5">JCM 11813</strain>
    </source>
</reference>
<dbReference type="Pfam" id="PF16640">
    <property type="entry name" value="Big_3_5"/>
    <property type="match status" value="1"/>
</dbReference>
<dbReference type="EMBL" id="BAAAJE010000015">
    <property type="protein sequence ID" value="GAA1150210.1"/>
    <property type="molecule type" value="Genomic_DNA"/>
</dbReference>
<dbReference type="CDD" id="cd10283">
    <property type="entry name" value="MnuA_DNase1-like"/>
    <property type="match status" value="1"/>
</dbReference>
<dbReference type="PANTHER" id="PTHR42834">
    <property type="entry name" value="ENDONUCLEASE/EXONUCLEASE/PHOSPHATASE FAMILY PROTEIN (AFU_ORTHOLOGUE AFUA_3G09210)"/>
    <property type="match status" value="1"/>
</dbReference>
<dbReference type="InterPro" id="IPR001322">
    <property type="entry name" value="Lamin_tail_dom"/>
</dbReference>
<dbReference type="InterPro" id="IPR036691">
    <property type="entry name" value="Endo/exonu/phosph_ase_sf"/>
</dbReference>
<sequence>MSTTSRASRGLAVAAGLAAAVTGLALLPTTPASAASTGLVISEAYGGGGNSGATYTHDFIELYNPTSAAISVDGMSVQYRSSGSAAAATGVTTLSGSVPAGGHYLVQEAQGSGGSTPLPTPNATGTIAMSGTAFTVWLASGTTALNPAADGSTTRPGIVDLVGVNSNTFETAKTAGTGNATSVSRTAADSDDNATDFTVGAPNPENGDTVPPAGEPTEATIAEIQGTGDTSPLAGRDVVTEGVVTAAYPTGGFNGFYLQSGGSGGSGGDGADATPGASDAVYVFGSAATAQVAVGDSVRVEGTVTEFNGLTEIGSPTVTALASPLPAVAPHTGSVPAAADREAHEGELWTPTDDVTVTNTYSTNQYAEIGLAAGDHPLIQPTDVADAQDHAAIAAVEADNADRGVVLDDGSSINFLPSGGGGNQDIPLPWLSKANPIRVGAAVHFTGPVVLDWRNSTWKLQPTHQVTDSGADVATFENTRTENAAPGDLGGDLRLATFNVLNYFNTTGVAYDAAHPGACTYYDDRDGNHVTDRDCGATGPRGAAEDDDLQRQRAKIVAAINELGASIVSLEEIENSVALGEPDRDDALASLVDALNAAAGAGTWAFVPSPAPEDLPPVAEQDVIRTAFIYRPATVTPVGGSEVLTGAPAFSNAREPLAQAFKAAGAPDRDAFAVVVNHFKSKGSGTPNPDGQGNANADRVAQAEALWPFAERFAADRGTDEVFLTGDFNSYTQEDPLQVLYAHGYTNLASTTSPGEATYSFGGLSGSLDHVLANDAAAAMVTGVDVWQINAEESVAFEYSRHNYNATDFYEPNQFRASDHDPEVVGLDLPETGPVPSTVDAEDVTVVFSKEAPRIPVTVTAGGLTPIGTVTLLDGARELTSGQLSGGSAVLELPKKSLKRGTYTFTVSYAGDSGVAPGADQVTVRVTNPAGH</sequence>
<evidence type="ECO:0000313" key="4">
    <source>
        <dbReference type="EMBL" id="GAA1150210.1"/>
    </source>
</evidence>
<proteinExistence type="predicted"/>
<feature type="domain" description="LTD" evidence="3">
    <location>
        <begin position="28"/>
        <end position="166"/>
    </location>
</feature>
<dbReference type="SUPFAM" id="SSF56219">
    <property type="entry name" value="DNase I-like"/>
    <property type="match status" value="1"/>
</dbReference>
<feature type="compositionally biased region" description="Polar residues" evidence="1">
    <location>
        <begin position="172"/>
        <end position="187"/>
    </location>
</feature>
<feature type="signal peptide" evidence="2">
    <location>
        <begin position="1"/>
        <end position="34"/>
    </location>
</feature>